<feature type="non-terminal residue" evidence="3">
    <location>
        <position position="97"/>
    </location>
</feature>
<evidence type="ECO:0000256" key="1">
    <source>
        <dbReference type="SAM" id="MobiDB-lite"/>
    </source>
</evidence>
<feature type="non-terminal residue" evidence="3">
    <location>
        <position position="1"/>
    </location>
</feature>
<feature type="region of interest" description="Disordered" evidence="1">
    <location>
        <begin position="32"/>
        <end position="54"/>
    </location>
</feature>
<sequence length="97" mass="10636">FKNQTRQQSTYVDPYTMTYKFITELPSVVDEGATSSSSKQTPVHVHFHNGDENGARVSINGNTLSISGNMYLAQPIIDLKADGKPVTTQIFSKKAGE</sequence>
<dbReference type="InterPro" id="IPR041265">
    <property type="entry name" value="PCC_BT"/>
</dbReference>
<accession>A0AAV5U7F7</accession>
<feature type="domain" description="Propionyl-coenzyme A carboxylase BT" evidence="2">
    <location>
        <begin position="38"/>
        <end position="96"/>
    </location>
</feature>
<evidence type="ECO:0000313" key="4">
    <source>
        <dbReference type="Proteomes" id="UP001432027"/>
    </source>
</evidence>
<protein>
    <recommendedName>
        <fullName evidence="2">Propionyl-coenzyme A carboxylase BT domain-containing protein</fullName>
    </recommendedName>
</protein>
<dbReference type="AlphaFoldDB" id="A0AAV5U7F7"/>
<organism evidence="3 4">
    <name type="scientific">Pristionchus entomophagus</name>
    <dbReference type="NCBI Taxonomy" id="358040"/>
    <lineage>
        <taxon>Eukaryota</taxon>
        <taxon>Metazoa</taxon>
        <taxon>Ecdysozoa</taxon>
        <taxon>Nematoda</taxon>
        <taxon>Chromadorea</taxon>
        <taxon>Rhabditida</taxon>
        <taxon>Rhabditina</taxon>
        <taxon>Diplogasteromorpha</taxon>
        <taxon>Diplogasteroidea</taxon>
        <taxon>Neodiplogasteridae</taxon>
        <taxon>Pristionchus</taxon>
    </lineage>
</organism>
<dbReference type="Gene3D" id="3.30.700.30">
    <property type="match status" value="1"/>
</dbReference>
<keyword evidence="4" id="KW-1185">Reference proteome</keyword>
<proteinExistence type="predicted"/>
<evidence type="ECO:0000259" key="2">
    <source>
        <dbReference type="Pfam" id="PF18140"/>
    </source>
</evidence>
<reference evidence="3" key="1">
    <citation type="submission" date="2023-10" db="EMBL/GenBank/DDBJ databases">
        <title>Genome assembly of Pristionchus species.</title>
        <authorList>
            <person name="Yoshida K."/>
            <person name="Sommer R.J."/>
        </authorList>
    </citation>
    <scope>NUCLEOTIDE SEQUENCE</scope>
    <source>
        <strain evidence="3">RS0144</strain>
    </source>
</reference>
<evidence type="ECO:0000313" key="3">
    <source>
        <dbReference type="EMBL" id="GMT02779.1"/>
    </source>
</evidence>
<comment type="caution">
    <text evidence="3">The sequence shown here is derived from an EMBL/GenBank/DDBJ whole genome shotgun (WGS) entry which is preliminary data.</text>
</comment>
<dbReference type="Proteomes" id="UP001432027">
    <property type="component" value="Unassembled WGS sequence"/>
</dbReference>
<name>A0AAV5U7F7_9BILA</name>
<dbReference type="EMBL" id="BTSX01000006">
    <property type="protein sequence ID" value="GMT02779.1"/>
    <property type="molecule type" value="Genomic_DNA"/>
</dbReference>
<gene>
    <name evidence="3" type="ORF">PENTCL1PPCAC_24953</name>
</gene>
<dbReference type="Pfam" id="PF18140">
    <property type="entry name" value="PCC_BT"/>
    <property type="match status" value="1"/>
</dbReference>